<evidence type="ECO:0000313" key="3">
    <source>
        <dbReference type="Proteomes" id="UP000623842"/>
    </source>
</evidence>
<proteinExistence type="predicted"/>
<reference evidence="2" key="1">
    <citation type="journal article" date="2014" name="Int. J. Syst. Evol. Microbiol.">
        <title>Complete genome sequence of Corynebacterium casei LMG S-19264T (=DSM 44701T), isolated from a smear-ripened cheese.</title>
        <authorList>
            <consortium name="US DOE Joint Genome Institute (JGI-PGF)"/>
            <person name="Walter F."/>
            <person name="Albersmeier A."/>
            <person name="Kalinowski J."/>
            <person name="Ruckert C."/>
        </authorList>
    </citation>
    <scope>NUCLEOTIDE SEQUENCE</scope>
    <source>
        <strain evidence="2">KCTC 42731</strain>
    </source>
</reference>
<protein>
    <recommendedName>
        <fullName evidence="1">Toprim domain-containing protein</fullName>
    </recommendedName>
</protein>
<sequence>MENNKVKSFTDFVRHYIGKDAHSIACYFESDIAPLASDSRVNWALTKNNICYDGKKDNSKSIVNLEKHDNRRTYVSATIKVFRDGDQTFEYPVIVFACMQNKYNKPWNKFNPLNLLFDEYKKYKSRNIVPCKKKSSLSESALRNQQNVALAKKKRYLKWVHSEQQKEPLLFDSMRHLLHPKSFSPYLQSKKVEDIAGQFNIKVGLNKNGYFTCFPLYNIYGDFGGLQRIFHLKPTEWETNKIQTVGFDHTGFFFTLGTLDDSSEMVYICEGLATGLSIFLATGRTVLVCLCADNICPVSKSVSDVFPSIKKVHVADNDNSTPHCGNTGIYKASLAVKESGGFVFVPSPSIGTDANDVHCHDGLDVLRNQIYDTGRYFNGRFSQHVSGVFNYLRAA</sequence>
<dbReference type="Pfam" id="PF13362">
    <property type="entry name" value="Toprim_3"/>
    <property type="match status" value="1"/>
</dbReference>
<dbReference type="Proteomes" id="UP000623842">
    <property type="component" value="Unassembled WGS sequence"/>
</dbReference>
<feature type="domain" description="Toprim" evidence="1">
    <location>
        <begin position="266"/>
        <end position="362"/>
    </location>
</feature>
<organism evidence="2 3">
    <name type="scientific">Thalassotalea marina</name>
    <dbReference type="NCBI Taxonomy" id="1673741"/>
    <lineage>
        <taxon>Bacteria</taxon>
        <taxon>Pseudomonadati</taxon>
        <taxon>Pseudomonadota</taxon>
        <taxon>Gammaproteobacteria</taxon>
        <taxon>Alteromonadales</taxon>
        <taxon>Colwelliaceae</taxon>
        <taxon>Thalassotalea</taxon>
    </lineage>
</organism>
<name>A0A919ENN0_9GAMM</name>
<accession>A0A919ENN0</accession>
<gene>
    <name evidence="2" type="ORF">GCM10017161_41080</name>
</gene>
<dbReference type="EMBL" id="BNCK01000014">
    <property type="protein sequence ID" value="GHG07161.1"/>
    <property type="molecule type" value="Genomic_DNA"/>
</dbReference>
<dbReference type="AlphaFoldDB" id="A0A919ENN0"/>
<comment type="caution">
    <text evidence="2">The sequence shown here is derived from an EMBL/GenBank/DDBJ whole genome shotgun (WGS) entry which is preliminary data.</text>
</comment>
<dbReference type="RefSeq" id="WP_189774677.1">
    <property type="nucleotide sequence ID" value="NZ_BNCK01000014.1"/>
</dbReference>
<evidence type="ECO:0000313" key="2">
    <source>
        <dbReference type="EMBL" id="GHG07161.1"/>
    </source>
</evidence>
<keyword evidence="3" id="KW-1185">Reference proteome</keyword>
<dbReference type="InterPro" id="IPR006171">
    <property type="entry name" value="TOPRIM_dom"/>
</dbReference>
<evidence type="ECO:0000259" key="1">
    <source>
        <dbReference type="Pfam" id="PF13362"/>
    </source>
</evidence>
<reference evidence="2" key="2">
    <citation type="submission" date="2020-09" db="EMBL/GenBank/DDBJ databases">
        <authorList>
            <person name="Sun Q."/>
            <person name="Kim S."/>
        </authorList>
    </citation>
    <scope>NUCLEOTIDE SEQUENCE</scope>
    <source>
        <strain evidence="2">KCTC 42731</strain>
    </source>
</reference>